<dbReference type="SUPFAM" id="SSF51735">
    <property type="entry name" value="NAD(P)-binding Rossmann-fold domains"/>
    <property type="match status" value="1"/>
</dbReference>
<evidence type="ECO:0000313" key="6">
    <source>
        <dbReference type="EMBL" id="MFC4913954.1"/>
    </source>
</evidence>
<dbReference type="PANTHER" id="PTHR43708">
    <property type="entry name" value="CONSERVED EXPRESSED OXIDOREDUCTASE (EUROFUNG)"/>
    <property type="match status" value="1"/>
</dbReference>
<dbReference type="Pfam" id="PF02894">
    <property type="entry name" value="GFO_IDH_MocA_C"/>
    <property type="match status" value="1"/>
</dbReference>
<proteinExistence type="inferred from homology"/>
<dbReference type="InterPro" id="IPR036291">
    <property type="entry name" value="NAD(P)-bd_dom_sf"/>
</dbReference>
<dbReference type="InterPro" id="IPR004104">
    <property type="entry name" value="Gfo/Idh/MocA-like_OxRdtase_C"/>
</dbReference>
<organism evidence="6 7">
    <name type="scientific">Actinomadura gamaensis</name>
    <dbReference type="NCBI Taxonomy" id="1763541"/>
    <lineage>
        <taxon>Bacteria</taxon>
        <taxon>Bacillati</taxon>
        <taxon>Actinomycetota</taxon>
        <taxon>Actinomycetes</taxon>
        <taxon>Streptosporangiales</taxon>
        <taxon>Thermomonosporaceae</taxon>
        <taxon>Actinomadura</taxon>
    </lineage>
</organism>
<feature type="domain" description="Gfo/Idh/MocA-like oxidoreductase N-terminal" evidence="4">
    <location>
        <begin position="3"/>
        <end position="120"/>
    </location>
</feature>
<gene>
    <name evidence="6" type="ORF">ACFPCY_42175</name>
</gene>
<protein>
    <submittedName>
        <fullName evidence="6">Gfo/Idh/MocA family oxidoreductase</fullName>
    </submittedName>
</protein>
<dbReference type="InterPro" id="IPR000683">
    <property type="entry name" value="Gfo/Idh/MocA-like_OxRdtase_N"/>
</dbReference>
<evidence type="ECO:0000259" key="5">
    <source>
        <dbReference type="Pfam" id="PF02894"/>
    </source>
</evidence>
<dbReference type="InterPro" id="IPR051317">
    <property type="entry name" value="Gfo/Idh/MocA_oxidoreduct"/>
</dbReference>
<accession>A0ABV9UDN8</accession>
<dbReference type="Gene3D" id="3.30.360.10">
    <property type="entry name" value="Dihydrodipicolinate Reductase, domain 2"/>
    <property type="match status" value="1"/>
</dbReference>
<keyword evidence="7" id="KW-1185">Reference proteome</keyword>
<sequence length="353" mass="38129">MSLRVALIGYGTGGAVFHAPLISSVPELELSAVVTGNPERQAAVRSRYPDARVLDHPDRVWQTNGEYDLVVVTAPNRQHVPLARTALTTGMPVVVDKPVAATAADARSLAALSAVRGQPVIPFHNRRWDGDFQTVRRLVGAGALGGVQRFESRFERWRPQVKPGWKESSDPRDAGGILYDLGSHLIDQAIALFGRPERVYAELDVRRPGAESVDDAFVALEHPGGVRSHLWMSATAAQLGPRFRVLGDRAAYTVHGMDGQEDALREGRTPKDEGWGEAPPASYGLLGTPGEERPEPTDPGSYQDFYIGVARTLRGETPPPVTLADAIAGLEVIEAALRSSAEHKVVEPNVPGR</sequence>
<keyword evidence="2" id="KW-0560">Oxidoreductase</keyword>
<dbReference type="Pfam" id="PF01408">
    <property type="entry name" value="GFO_IDH_MocA"/>
    <property type="match status" value="1"/>
</dbReference>
<evidence type="ECO:0000256" key="2">
    <source>
        <dbReference type="ARBA" id="ARBA00023002"/>
    </source>
</evidence>
<dbReference type="Gene3D" id="3.40.50.720">
    <property type="entry name" value="NAD(P)-binding Rossmann-like Domain"/>
    <property type="match status" value="1"/>
</dbReference>
<dbReference type="RefSeq" id="WP_378265383.1">
    <property type="nucleotide sequence ID" value="NZ_JBHSIT010000022.1"/>
</dbReference>
<dbReference type="PANTHER" id="PTHR43708:SF5">
    <property type="entry name" value="CONSERVED EXPRESSED OXIDOREDUCTASE (EUROFUNG)-RELATED"/>
    <property type="match status" value="1"/>
</dbReference>
<comment type="caution">
    <text evidence="6">The sequence shown here is derived from an EMBL/GenBank/DDBJ whole genome shotgun (WGS) entry which is preliminary data.</text>
</comment>
<dbReference type="SUPFAM" id="SSF55347">
    <property type="entry name" value="Glyceraldehyde-3-phosphate dehydrogenase-like, C-terminal domain"/>
    <property type="match status" value="1"/>
</dbReference>
<evidence type="ECO:0000256" key="1">
    <source>
        <dbReference type="ARBA" id="ARBA00010928"/>
    </source>
</evidence>
<name>A0ABV9UDN8_9ACTN</name>
<comment type="similarity">
    <text evidence="1">Belongs to the Gfo/Idh/MocA family.</text>
</comment>
<dbReference type="EMBL" id="JBHSIT010000022">
    <property type="protein sequence ID" value="MFC4913954.1"/>
    <property type="molecule type" value="Genomic_DNA"/>
</dbReference>
<evidence type="ECO:0000313" key="7">
    <source>
        <dbReference type="Proteomes" id="UP001595872"/>
    </source>
</evidence>
<feature type="compositionally biased region" description="Basic and acidic residues" evidence="3">
    <location>
        <begin position="262"/>
        <end position="274"/>
    </location>
</feature>
<feature type="region of interest" description="Disordered" evidence="3">
    <location>
        <begin position="259"/>
        <end position="300"/>
    </location>
</feature>
<dbReference type="Proteomes" id="UP001595872">
    <property type="component" value="Unassembled WGS sequence"/>
</dbReference>
<evidence type="ECO:0000259" key="4">
    <source>
        <dbReference type="Pfam" id="PF01408"/>
    </source>
</evidence>
<reference evidence="7" key="1">
    <citation type="journal article" date="2019" name="Int. J. Syst. Evol. Microbiol.">
        <title>The Global Catalogue of Microorganisms (GCM) 10K type strain sequencing project: providing services to taxonomists for standard genome sequencing and annotation.</title>
        <authorList>
            <consortium name="The Broad Institute Genomics Platform"/>
            <consortium name="The Broad Institute Genome Sequencing Center for Infectious Disease"/>
            <person name="Wu L."/>
            <person name="Ma J."/>
        </authorList>
    </citation>
    <scope>NUCLEOTIDE SEQUENCE [LARGE SCALE GENOMIC DNA]</scope>
    <source>
        <strain evidence="7">KLKA75</strain>
    </source>
</reference>
<evidence type="ECO:0000256" key="3">
    <source>
        <dbReference type="SAM" id="MobiDB-lite"/>
    </source>
</evidence>
<feature type="domain" description="Gfo/Idh/MocA-like oxidoreductase C-terminal" evidence="5">
    <location>
        <begin position="136"/>
        <end position="346"/>
    </location>
</feature>